<keyword evidence="6" id="KW-0812">Transmembrane</keyword>
<dbReference type="InterPro" id="IPR013780">
    <property type="entry name" value="Glyco_hydro_b"/>
</dbReference>
<evidence type="ECO:0000313" key="10">
    <source>
        <dbReference type="RefSeq" id="XP_006823769.1"/>
    </source>
</evidence>
<dbReference type="GeneID" id="100371690"/>
<evidence type="ECO:0000259" key="7">
    <source>
        <dbReference type="Pfam" id="PF01055"/>
    </source>
</evidence>
<evidence type="ECO:0000256" key="5">
    <source>
        <dbReference type="SAM" id="MobiDB-lite"/>
    </source>
</evidence>
<evidence type="ECO:0000256" key="3">
    <source>
        <dbReference type="ARBA" id="ARBA00023295"/>
    </source>
</evidence>
<gene>
    <name evidence="10" type="primary">LOC100371690</name>
</gene>
<dbReference type="RefSeq" id="XP_006823769.1">
    <property type="nucleotide sequence ID" value="XM_006823706.1"/>
</dbReference>
<accession>A0ABM0MUS8</accession>
<dbReference type="InterPro" id="IPR048395">
    <property type="entry name" value="Glyco_hydro_31_C"/>
</dbReference>
<evidence type="ECO:0000259" key="8">
    <source>
        <dbReference type="Pfam" id="PF21365"/>
    </source>
</evidence>
<evidence type="ECO:0000256" key="1">
    <source>
        <dbReference type="ARBA" id="ARBA00007806"/>
    </source>
</evidence>
<evidence type="ECO:0000256" key="6">
    <source>
        <dbReference type="SAM" id="Phobius"/>
    </source>
</evidence>
<feature type="domain" description="Glycoside hydrolase family 31 TIM barrel" evidence="7">
    <location>
        <begin position="421"/>
        <end position="710"/>
    </location>
</feature>
<dbReference type="SUPFAM" id="SSF51011">
    <property type="entry name" value="Glycosyl hydrolase domain"/>
    <property type="match status" value="1"/>
</dbReference>
<dbReference type="CDD" id="cd06592">
    <property type="entry name" value="GH31_NET37"/>
    <property type="match status" value="1"/>
</dbReference>
<feature type="domain" description="Glycosyl hydrolase family 31 C-terminal" evidence="8">
    <location>
        <begin position="730"/>
        <end position="814"/>
    </location>
</feature>
<protein>
    <submittedName>
        <fullName evidence="10">Uncharacterized family 31 glucosidase KIAA1161-like</fullName>
    </submittedName>
</protein>
<organism evidence="9 10">
    <name type="scientific">Saccoglossus kowalevskii</name>
    <name type="common">Acorn worm</name>
    <dbReference type="NCBI Taxonomy" id="10224"/>
    <lineage>
        <taxon>Eukaryota</taxon>
        <taxon>Metazoa</taxon>
        <taxon>Hemichordata</taxon>
        <taxon>Enteropneusta</taxon>
        <taxon>Harrimaniidae</taxon>
        <taxon>Saccoglossus</taxon>
    </lineage>
</organism>
<name>A0ABM0MUS8_SACKO</name>
<dbReference type="PANTHER" id="PTHR43053">
    <property type="entry name" value="GLYCOSIDASE FAMILY 31"/>
    <property type="match status" value="1"/>
</dbReference>
<dbReference type="PANTHER" id="PTHR43053:SF4">
    <property type="entry name" value="MYOGENESIS-REGULATING GLYCOSIDASE"/>
    <property type="match status" value="1"/>
</dbReference>
<keyword evidence="6" id="KW-0472">Membrane</keyword>
<feature type="region of interest" description="Disordered" evidence="5">
    <location>
        <begin position="1"/>
        <end position="85"/>
    </location>
</feature>
<dbReference type="Pfam" id="PF01055">
    <property type="entry name" value="Glyco_hydro_31_2nd"/>
    <property type="match status" value="1"/>
</dbReference>
<comment type="similarity">
    <text evidence="1 4">Belongs to the glycosyl hydrolase 31 family.</text>
</comment>
<keyword evidence="9" id="KW-1185">Reference proteome</keyword>
<dbReference type="Proteomes" id="UP000694865">
    <property type="component" value="Unplaced"/>
</dbReference>
<feature type="transmembrane region" description="Helical" evidence="6">
    <location>
        <begin position="147"/>
        <end position="166"/>
    </location>
</feature>
<evidence type="ECO:0000313" key="9">
    <source>
        <dbReference type="Proteomes" id="UP000694865"/>
    </source>
</evidence>
<evidence type="ECO:0000256" key="2">
    <source>
        <dbReference type="ARBA" id="ARBA00022801"/>
    </source>
</evidence>
<proteinExistence type="inferred from homology"/>
<dbReference type="SUPFAM" id="SSF51445">
    <property type="entry name" value="(Trans)glycosidases"/>
    <property type="match status" value="1"/>
</dbReference>
<sequence length="817" mass="92739">MSDGVNTQNSSPMRDGVNIQNSSPMSDGVNTQNSSPMRDGVNIQNSSPMKDGVNIQNSLPMSDGVNIQNSSPMSDRVNTQNSSPMSDRKLWGIDINMYGMLQQIMAYKEFKQHQLKTEPTESTGTSVDYSISSDVSMFRFSKRVQQTIAALLSTFMVTGLLAWYYIIQHGHTVVLQLGPLELDSGLQQLTVGDSNNEGKKLIIDIGKHLSMTSIPMQCEDVGGRMNLCIEWIEDESERSNLKIAQMRVDLNTIDTKATCYEVKWQVMSHNFVPEDCISFGNEHWYGGAVAYRQYLVLEKGHVSMQPYVTGDIWDNAKGYGSVLDRIWMSSHGMMIVVPDTVPLHVSVNQPTGYFCLKADYTDSSYKSYDDKFVNLKYTICDAKNIRDIQEYVQVRYLFPPNGKPDESVVNFPIWNIRSYDMNTYTNQSDVLDIAAQIKQHSFNHSQLVISDRYSMHHGDLTFDPNRFPDPGLMADSLHEMGFRIGLKVNLFSSVMSEAFKEGSRKGFWVTYGESDVPGLVKRYGNVGVLLDLTNEKAKSWYKKRLSNLLSHVDVLHFDGGQAQYLPYQYDVHRTYLMRNPNMYSKMFVQLATDLGNQNQLQSGWGTQRYPIFLRMSEKNSGWCYSNGLKSVIPTVLLYGILGYPYVIPAAIGGNPMGNTDMDVKTEGLPERELYIRWMQVVTYLPVMEFTTLPWQYDAEVVRIAHKLVKIHEVIVAPMINNLTLESVQNGAPIIRPVWWVAPNDPNTLALDTEFLIGDDFLVAPILEKDARKRDIYLPKGDWKALLNGNIYEGEKWIRDFPIELDAIATFQRMDTLS</sequence>
<dbReference type="InterPro" id="IPR050985">
    <property type="entry name" value="Alpha-glycosidase_related"/>
</dbReference>
<reference evidence="10" key="1">
    <citation type="submission" date="2025-08" db="UniProtKB">
        <authorList>
            <consortium name="RefSeq"/>
        </authorList>
    </citation>
    <scope>IDENTIFICATION</scope>
    <source>
        <tissue evidence="10">Testes</tissue>
    </source>
</reference>
<keyword evidence="2 4" id="KW-0378">Hydrolase</keyword>
<dbReference type="Pfam" id="PF21365">
    <property type="entry name" value="Glyco_hydro_31_3rd"/>
    <property type="match status" value="1"/>
</dbReference>
<evidence type="ECO:0000256" key="4">
    <source>
        <dbReference type="RuleBase" id="RU361185"/>
    </source>
</evidence>
<dbReference type="InterPro" id="IPR000322">
    <property type="entry name" value="Glyco_hydro_31_TIM"/>
</dbReference>
<keyword evidence="3 4" id="KW-0326">Glycosidase</keyword>
<keyword evidence="6" id="KW-1133">Transmembrane helix</keyword>
<dbReference type="InterPro" id="IPR017853">
    <property type="entry name" value="GH"/>
</dbReference>
<dbReference type="Gene3D" id="3.20.20.80">
    <property type="entry name" value="Glycosidases"/>
    <property type="match status" value="1"/>
</dbReference>
<dbReference type="Gene3D" id="2.60.40.1180">
    <property type="entry name" value="Golgi alpha-mannosidase II"/>
    <property type="match status" value="1"/>
</dbReference>